<sequence length="1044" mass="116172">MTGLREWLASLQLESYCENLVKQRVDLDVLSDLTEADLADLGIPLGDRKRIMRAIEALHQREVQPPLEPTPPPTAPSPQARSKRPLLYEKEELRQLTLVFADLVGSTQLTHTLGIERYRDAIRTYQLCCSDLIRSHFGFVAQFLGDGVLAYFGYPTAEEDDAERAVSAALAIAWEVPRLEVVDHAPLAVRVGIATGDVLVSDLVGERLAIKGAVLGDAPNLAARLQALARPGQVIVAESTKRLLGRQFDCFYLGDKQIKGFDKSQTLWLVRGMTASPSRFSAHSIGPMTPLVGREDELKILQHRWDTTCRGEGQVILVSGEAGIGKSRLAEWLCDAIVGRQPYRTSYQCSPYHSDSPFFPIVMQLARAAGFSDDDLSGDRLDKLEHLLAQGTQDVRSVAPLFARLLSIPFEYRYGDIDQPPEVIKERTMNALLEQLFGLATRQPVVVFFEDLHWVDPSTEELLDLLVDRIGDNPVMLICTYRPDYEAPWIGRARVTHLSLSRLDRNQSLELVGRIASREELATDLLEQIVARADGVPLFLEELTKTILERPLLSTNGSEVEVALPKSLKELLMAKLDSLSSGRELVPLCAAIGRTFSYRLLMAVSEVSEETLLPILAQLGQAQILLHRGEYPDVTFTFRHALIQEAAYETMLASRVQALHARIADVLRTQFVEIAESRPEVVAQHLSRARRYAEARDQWRGAAVLAIARSANTEAWAHLKQALAENAKLEEGPERTAAEITLREMMREPIDVCAWGSTEIELNLRRLYELRAQQGDSNELFLVAYGSCGTHLLAGRIREAEADAERMAALAEETGQPVHDILTVHTRAFLAFLAGYFSEAVAGFDREIAALRPEHSAGIRLHYVADPAIVARVMQAWALTLSGDEARADKRIVEAKQLIGMQEQSFSRIYGLTIIASIRQTRGEAAEARELATAAWQTANEERVPYWEAWAAVVRGWAMTATGETEEGLVTLREGLAAYGRTGARQMLPYGRTLLADACFKARRIQEGLSVIEHLEREDATNQVRFFDAERRKVADALRGTVDT</sequence>
<dbReference type="GO" id="GO:0005737">
    <property type="term" value="C:cytoplasm"/>
    <property type="evidence" value="ECO:0007669"/>
    <property type="project" value="TreeGrafter"/>
</dbReference>
<dbReference type="InterPro" id="IPR029787">
    <property type="entry name" value="Nucleotide_cyclase"/>
</dbReference>
<keyword evidence="2" id="KW-0067">ATP-binding</keyword>
<dbReference type="Pfam" id="PF00211">
    <property type="entry name" value="Guanylate_cyc"/>
    <property type="match status" value="1"/>
</dbReference>
<feature type="domain" description="Guanylate cyclase" evidence="5">
    <location>
        <begin position="97"/>
        <end position="226"/>
    </location>
</feature>
<dbReference type="Gene3D" id="3.40.50.300">
    <property type="entry name" value="P-loop containing nucleotide triphosphate hydrolases"/>
    <property type="match status" value="1"/>
</dbReference>
<dbReference type="GO" id="GO:0035556">
    <property type="term" value="P:intracellular signal transduction"/>
    <property type="evidence" value="ECO:0007669"/>
    <property type="project" value="InterPro"/>
</dbReference>
<gene>
    <name evidence="6" type="ORF">SAMN04488498_1664</name>
</gene>
<dbReference type="Proteomes" id="UP000323300">
    <property type="component" value="Unassembled WGS sequence"/>
</dbReference>
<dbReference type="PROSITE" id="PS50125">
    <property type="entry name" value="GUANYLATE_CYCLASE_2"/>
    <property type="match status" value="1"/>
</dbReference>
<dbReference type="AlphaFoldDB" id="A0A1I4FYW8"/>
<dbReference type="SMART" id="SM00454">
    <property type="entry name" value="SAM"/>
    <property type="match status" value="1"/>
</dbReference>
<evidence type="ECO:0000313" key="6">
    <source>
        <dbReference type="EMBL" id="SFL22699.1"/>
    </source>
</evidence>
<proteinExistence type="predicted"/>
<keyword evidence="7" id="KW-1185">Reference proteome</keyword>
<dbReference type="InterPro" id="IPR001054">
    <property type="entry name" value="A/G_cyclase"/>
</dbReference>
<feature type="region of interest" description="Disordered" evidence="3">
    <location>
        <begin position="61"/>
        <end position="82"/>
    </location>
</feature>
<evidence type="ECO:0000256" key="3">
    <source>
        <dbReference type="SAM" id="MobiDB-lite"/>
    </source>
</evidence>
<dbReference type="GO" id="GO:0004016">
    <property type="term" value="F:adenylate cyclase activity"/>
    <property type="evidence" value="ECO:0007669"/>
    <property type="project" value="TreeGrafter"/>
</dbReference>
<dbReference type="Gene3D" id="3.30.70.1230">
    <property type="entry name" value="Nucleotide cyclase"/>
    <property type="match status" value="1"/>
</dbReference>
<dbReference type="CDD" id="cd07302">
    <property type="entry name" value="CHD"/>
    <property type="match status" value="1"/>
</dbReference>
<dbReference type="GO" id="GO:0005524">
    <property type="term" value="F:ATP binding"/>
    <property type="evidence" value="ECO:0007669"/>
    <property type="project" value="UniProtKB-KW"/>
</dbReference>
<dbReference type="Pfam" id="PF13191">
    <property type="entry name" value="AAA_16"/>
    <property type="match status" value="1"/>
</dbReference>
<feature type="compositionally biased region" description="Pro residues" evidence="3">
    <location>
        <begin position="66"/>
        <end position="76"/>
    </location>
</feature>
<dbReference type="SUPFAM" id="SSF52540">
    <property type="entry name" value="P-loop containing nucleoside triphosphate hydrolases"/>
    <property type="match status" value="1"/>
</dbReference>
<dbReference type="SUPFAM" id="SSF47769">
    <property type="entry name" value="SAM/Pointed domain"/>
    <property type="match status" value="1"/>
</dbReference>
<evidence type="ECO:0000256" key="1">
    <source>
        <dbReference type="ARBA" id="ARBA00022741"/>
    </source>
</evidence>
<name>A0A1I4FYW8_9HYPH</name>
<organism evidence="6 7">
    <name type="scientific">Neomesorhizobium albiziae</name>
    <dbReference type="NCBI Taxonomy" id="335020"/>
    <lineage>
        <taxon>Bacteria</taxon>
        <taxon>Pseudomonadati</taxon>
        <taxon>Pseudomonadota</taxon>
        <taxon>Alphaproteobacteria</taxon>
        <taxon>Hyphomicrobiales</taxon>
        <taxon>Phyllobacteriaceae</taxon>
        <taxon>Neomesorhizobium</taxon>
    </lineage>
</organism>
<evidence type="ECO:0000259" key="4">
    <source>
        <dbReference type="PROSITE" id="PS50105"/>
    </source>
</evidence>
<dbReference type="CDD" id="cd09487">
    <property type="entry name" value="SAM_superfamily"/>
    <property type="match status" value="1"/>
</dbReference>
<dbReference type="PROSITE" id="PS50105">
    <property type="entry name" value="SAM_DOMAIN"/>
    <property type="match status" value="1"/>
</dbReference>
<protein>
    <submittedName>
        <fullName evidence="6">SAM domain (Sterile alpha motif)</fullName>
    </submittedName>
</protein>
<dbReference type="PANTHER" id="PTHR16305:SF28">
    <property type="entry name" value="GUANYLATE CYCLASE DOMAIN-CONTAINING PROTEIN"/>
    <property type="match status" value="1"/>
</dbReference>
<dbReference type="RefSeq" id="WP_188130659.1">
    <property type="nucleotide sequence ID" value="NZ_BSPE01000050.1"/>
</dbReference>
<dbReference type="SMART" id="SM00044">
    <property type="entry name" value="CYCc"/>
    <property type="match status" value="1"/>
</dbReference>
<dbReference type="InterPro" id="IPR001660">
    <property type="entry name" value="SAM"/>
</dbReference>
<dbReference type="Pfam" id="PF00536">
    <property type="entry name" value="SAM_1"/>
    <property type="match status" value="1"/>
</dbReference>
<dbReference type="GO" id="GO:0009190">
    <property type="term" value="P:cyclic nucleotide biosynthetic process"/>
    <property type="evidence" value="ECO:0007669"/>
    <property type="project" value="InterPro"/>
</dbReference>
<dbReference type="PANTHER" id="PTHR16305">
    <property type="entry name" value="TESTICULAR SOLUBLE ADENYLYL CYCLASE"/>
    <property type="match status" value="1"/>
</dbReference>
<evidence type="ECO:0000256" key="2">
    <source>
        <dbReference type="ARBA" id="ARBA00022840"/>
    </source>
</evidence>
<accession>A0A1I4FYW8</accession>
<feature type="domain" description="SAM" evidence="4">
    <location>
        <begin position="1"/>
        <end position="61"/>
    </location>
</feature>
<dbReference type="Gene3D" id="1.10.150.50">
    <property type="entry name" value="Transcription Factor, Ets-1"/>
    <property type="match status" value="1"/>
</dbReference>
<dbReference type="InterPro" id="IPR041664">
    <property type="entry name" value="AAA_16"/>
</dbReference>
<dbReference type="InterPro" id="IPR013761">
    <property type="entry name" value="SAM/pointed_sf"/>
</dbReference>
<reference evidence="6 7" key="1">
    <citation type="submission" date="2016-10" db="EMBL/GenBank/DDBJ databases">
        <authorList>
            <person name="Varghese N."/>
            <person name="Submissions S."/>
        </authorList>
    </citation>
    <scope>NUCLEOTIDE SEQUENCE [LARGE SCALE GENOMIC DNA]</scope>
    <source>
        <strain evidence="6 7">DSM 21822</strain>
    </source>
</reference>
<evidence type="ECO:0000259" key="5">
    <source>
        <dbReference type="PROSITE" id="PS50125"/>
    </source>
</evidence>
<keyword evidence="1" id="KW-0547">Nucleotide-binding</keyword>
<dbReference type="SUPFAM" id="SSF55073">
    <property type="entry name" value="Nucleotide cyclase"/>
    <property type="match status" value="1"/>
</dbReference>
<evidence type="ECO:0000313" key="7">
    <source>
        <dbReference type="Proteomes" id="UP000323300"/>
    </source>
</evidence>
<dbReference type="InterPro" id="IPR027417">
    <property type="entry name" value="P-loop_NTPase"/>
</dbReference>
<dbReference type="EMBL" id="FOSL01000066">
    <property type="protein sequence ID" value="SFL22699.1"/>
    <property type="molecule type" value="Genomic_DNA"/>
</dbReference>